<keyword evidence="2" id="KW-0812">Transmembrane</keyword>
<evidence type="ECO:0000313" key="4">
    <source>
        <dbReference type="WBParaSite" id="Pan_g14535.t1"/>
    </source>
</evidence>
<evidence type="ECO:0000256" key="2">
    <source>
        <dbReference type="SAM" id="Phobius"/>
    </source>
</evidence>
<feature type="transmembrane region" description="Helical" evidence="2">
    <location>
        <begin position="694"/>
        <end position="717"/>
    </location>
</feature>
<dbReference type="Proteomes" id="UP000492821">
    <property type="component" value="Unassembled WGS sequence"/>
</dbReference>
<feature type="transmembrane region" description="Helical" evidence="2">
    <location>
        <begin position="776"/>
        <end position="798"/>
    </location>
</feature>
<dbReference type="WBParaSite" id="Pan_g14535.t1">
    <property type="protein sequence ID" value="Pan_g14535.t1"/>
    <property type="gene ID" value="Pan_g14535"/>
</dbReference>
<sequence>MICLTSCNVTIDGQGTNINIYYADRNHEFRPLIDGGKLFIASDKFQYIKDDHKVHDIPLCSVDRVTLRHGNSNTALCVIDNYYGLNCADIPRNTTHNSTTPTTVSTTSVATTPVPTTITTTSTTAPTTEESIDTTVPNIPTTEETTTATTTTFIPSTTKVTVASTSTTQTASTSTTFKPTTSSRLPDLPEIDCNHPITPLFELFCNLTMGTVTVTPGNLESVINKTIKAYKPLSDDKNSLFAVAVIFHNCSQLTDMSHNSFEAMSRLLDHAIDTDSNVFTATNTPMYSVSNRLSSGLFSMLVNAPPNATYLTGNNLALHVHALDCTQNDAGGISIGADDTFKLTHRQDELSSIAINAQSACSAGATRVHYTIYRNSKLFLGTSDNDTSNGVISSNTYDNGLVGSTTKSDGFEKPCHHGFYEVNGMVLAATAVANVTEDVKVIHKAADVNQTMVKMRFKRNNIGVALHGKLKVTFWETDNRRWSQNTCNVKKDGKYYVSECTHLTDFTLIVDGTAKDPALCSETLSIINDVIVIGSIIALTSLSAIYLIIFVAPKKSKQTVLAPLINFAPPGADGDPFLLIQALLLMAFFYIFCIFSDSTAYINRKDVCIAIAVMEYWLLMGTSVLAVFQAWRTAKLFTANMAVERVLSLITKPLPMYLSVFLVPSLLTVIFWLVSNGDFFWRHDGFCWIRSDYIIPAVIIPMTFLICNAVACFGLFTKRMFPQFSTRIIRGQSSITINNKATDAKERLARLFISQFTLGVPWVLQYFALFAPTTTAWHYCFAILNGSQGIVFLVAFIFRGISARRQQNSLWRQRHAVRLASLAAHGKDNGNKNNANESD</sequence>
<keyword evidence="2" id="KW-1133">Transmembrane helix</keyword>
<organism evidence="3 4">
    <name type="scientific">Panagrellus redivivus</name>
    <name type="common">Microworm</name>
    <dbReference type="NCBI Taxonomy" id="6233"/>
    <lineage>
        <taxon>Eukaryota</taxon>
        <taxon>Metazoa</taxon>
        <taxon>Ecdysozoa</taxon>
        <taxon>Nematoda</taxon>
        <taxon>Chromadorea</taxon>
        <taxon>Rhabditida</taxon>
        <taxon>Tylenchina</taxon>
        <taxon>Panagrolaimomorpha</taxon>
        <taxon>Panagrolaimoidea</taxon>
        <taxon>Panagrolaimidae</taxon>
        <taxon>Panagrellus</taxon>
    </lineage>
</organism>
<feature type="transmembrane region" description="Helical" evidence="2">
    <location>
        <begin position="748"/>
        <end position="770"/>
    </location>
</feature>
<dbReference type="AlphaFoldDB" id="A0A7E4UYZ8"/>
<accession>A0A7E4UYZ8</accession>
<reference evidence="4" key="2">
    <citation type="submission" date="2020-10" db="UniProtKB">
        <authorList>
            <consortium name="WormBaseParasite"/>
        </authorList>
    </citation>
    <scope>IDENTIFICATION</scope>
</reference>
<protein>
    <submittedName>
        <fullName evidence="4">G_PROTEIN_RECEP_F2_4 domain-containing protein</fullName>
    </submittedName>
</protein>
<feature type="transmembrane region" description="Helical" evidence="2">
    <location>
        <begin position="530"/>
        <end position="552"/>
    </location>
</feature>
<evidence type="ECO:0000256" key="1">
    <source>
        <dbReference type="SAM" id="MobiDB-lite"/>
    </source>
</evidence>
<keyword evidence="2" id="KW-0472">Membrane</keyword>
<keyword evidence="3" id="KW-1185">Reference proteome</keyword>
<reference evidence="3" key="1">
    <citation type="journal article" date="2013" name="Genetics">
        <title>The draft genome and transcriptome of Panagrellus redivivus are shaped by the harsh demands of a free-living lifestyle.</title>
        <authorList>
            <person name="Srinivasan J."/>
            <person name="Dillman A.R."/>
            <person name="Macchietto M.G."/>
            <person name="Heikkinen L."/>
            <person name="Lakso M."/>
            <person name="Fracchia K.M."/>
            <person name="Antoshechkin I."/>
            <person name="Mortazavi A."/>
            <person name="Wong G."/>
            <person name="Sternberg P.W."/>
        </authorList>
    </citation>
    <scope>NUCLEOTIDE SEQUENCE [LARGE SCALE GENOMIC DNA]</scope>
    <source>
        <strain evidence="3">MT8872</strain>
    </source>
</reference>
<feature type="transmembrane region" description="Helical" evidence="2">
    <location>
        <begin position="577"/>
        <end position="597"/>
    </location>
</feature>
<name>A0A7E4UYZ8_PANRE</name>
<feature type="transmembrane region" description="Helical" evidence="2">
    <location>
        <begin position="654"/>
        <end position="674"/>
    </location>
</feature>
<feature type="region of interest" description="Disordered" evidence="1">
    <location>
        <begin position="97"/>
        <end position="142"/>
    </location>
</feature>
<proteinExistence type="predicted"/>
<dbReference type="GO" id="GO:0005886">
    <property type="term" value="C:plasma membrane"/>
    <property type="evidence" value="ECO:0007669"/>
    <property type="project" value="TreeGrafter"/>
</dbReference>
<dbReference type="PANTHER" id="PTHR12011:SF465">
    <property type="entry name" value="GPS DOMAIN-CONTAINING PROTEIN"/>
    <property type="match status" value="1"/>
</dbReference>
<feature type="transmembrane region" description="Helical" evidence="2">
    <location>
        <begin position="609"/>
        <end position="631"/>
    </location>
</feature>
<evidence type="ECO:0000313" key="3">
    <source>
        <dbReference type="Proteomes" id="UP000492821"/>
    </source>
</evidence>
<dbReference type="PANTHER" id="PTHR12011">
    <property type="entry name" value="ADHESION G-PROTEIN COUPLED RECEPTOR"/>
    <property type="match status" value="1"/>
</dbReference>
<dbReference type="Gene3D" id="1.20.1070.10">
    <property type="entry name" value="Rhodopsin 7-helix transmembrane proteins"/>
    <property type="match status" value="1"/>
</dbReference>